<feature type="transmembrane region" description="Helical" evidence="8">
    <location>
        <begin position="377"/>
        <end position="396"/>
    </location>
</feature>
<reference evidence="11" key="2">
    <citation type="journal article" date="2010" name="Nature">
        <title>Comparative genomics reveals mobile pathogenicity chromosomes in Fusarium.</title>
        <authorList>
            <person name="Ma L.J."/>
            <person name="van der Does H.C."/>
            <person name="Borkovich K.A."/>
            <person name="Coleman J.J."/>
            <person name="Daboussi M.J."/>
            <person name="Di Pietro A."/>
            <person name="Dufresne M."/>
            <person name="Freitag M."/>
            <person name="Grabherr M."/>
            <person name="Henrissat B."/>
            <person name="Houterman P.M."/>
            <person name="Kang S."/>
            <person name="Shim W.B."/>
            <person name="Woloshuk C."/>
            <person name="Xie X."/>
            <person name="Xu J.R."/>
            <person name="Antoniw J."/>
            <person name="Baker S.E."/>
            <person name="Bluhm B.H."/>
            <person name="Breakspear A."/>
            <person name="Brown D.W."/>
            <person name="Butchko R.A."/>
            <person name="Chapman S."/>
            <person name="Coulson R."/>
            <person name="Coutinho P.M."/>
            <person name="Danchin E.G."/>
            <person name="Diener A."/>
            <person name="Gale L.R."/>
            <person name="Gardiner D.M."/>
            <person name="Goff S."/>
            <person name="Hammond-Kosack K.E."/>
            <person name="Hilburn K."/>
            <person name="Hua-Van A."/>
            <person name="Jonkers W."/>
            <person name="Kazan K."/>
            <person name="Kodira C.D."/>
            <person name="Koehrsen M."/>
            <person name="Kumar L."/>
            <person name="Lee Y.H."/>
            <person name="Li L."/>
            <person name="Manners J.M."/>
            <person name="Miranda-Saavedra D."/>
            <person name="Mukherjee M."/>
            <person name="Park G."/>
            <person name="Park J."/>
            <person name="Park S.Y."/>
            <person name="Proctor R.H."/>
            <person name="Regev A."/>
            <person name="Ruiz-Roldan M.C."/>
            <person name="Sain D."/>
            <person name="Sakthikumar S."/>
            <person name="Sykes S."/>
            <person name="Schwartz D.C."/>
            <person name="Turgeon B.G."/>
            <person name="Wapinski I."/>
            <person name="Yoder O."/>
            <person name="Young S."/>
            <person name="Zeng Q."/>
            <person name="Zhou S."/>
            <person name="Galagan J."/>
            <person name="Cuomo C.A."/>
            <person name="Kistler H.C."/>
            <person name="Rep M."/>
        </authorList>
    </citation>
    <scope>GENOME REANNOTATION</scope>
    <source>
        <strain evidence="11">PH-1 / ATCC MYA-4620 / FGSC 9075 / NRRL 31084</strain>
    </source>
</reference>
<gene>
    <name evidence="11" type="primary">FG03124.1</name>
</gene>
<dbReference type="Pfam" id="PF24536">
    <property type="entry name" value="NXPE4_C"/>
    <property type="match status" value="1"/>
</dbReference>
<evidence type="ECO:0000256" key="2">
    <source>
        <dbReference type="ARBA" id="ARBA00010666"/>
    </source>
</evidence>
<reference evidence="11" key="1">
    <citation type="journal article" date="2007" name="Science">
        <title>The Fusarium graminearum genome reveals a link between localized polymorphism and pathogen specialization.</title>
        <authorList>
            <person name="Cuomo C.A."/>
            <person name="Gueldener U."/>
            <person name="Xu J.-R."/>
            <person name="Trail F."/>
            <person name="Turgeon B.G."/>
            <person name="Di Pietro A."/>
            <person name="Walton J.D."/>
            <person name="Ma L.-J."/>
            <person name="Baker S.E."/>
            <person name="Rep M."/>
            <person name="Adam G."/>
            <person name="Antoniw J."/>
            <person name="Baldwin T."/>
            <person name="Calvo S.E."/>
            <person name="Chang Y.-L."/>
            <person name="DeCaprio D."/>
            <person name="Gale L.R."/>
            <person name="Gnerre S."/>
            <person name="Goswami R.S."/>
            <person name="Hammond-Kosack K."/>
            <person name="Harris L.J."/>
            <person name="Hilburn K."/>
            <person name="Kennell J.C."/>
            <person name="Kroken S."/>
            <person name="Magnuson J.K."/>
            <person name="Mannhaupt G."/>
            <person name="Mauceli E.W."/>
            <person name="Mewes H.-W."/>
            <person name="Mitterbauer R."/>
            <person name="Muehlbauer G."/>
            <person name="Muensterkoetter M."/>
            <person name="Nelson D."/>
            <person name="O'Donnell K."/>
            <person name="Ouellet T."/>
            <person name="Qi W."/>
            <person name="Quesneville H."/>
            <person name="Roncero M.I.G."/>
            <person name="Seong K.-Y."/>
            <person name="Tetko I.V."/>
            <person name="Urban M."/>
            <person name="Waalwijk C."/>
            <person name="Ward T.J."/>
            <person name="Yao J."/>
            <person name="Birren B.W."/>
            <person name="Kistler H.C."/>
        </authorList>
    </citation>
    <scope>NUCLEOTIDE SEQUENCE [LARGE SCALE GENOMIC DNA]</scope>
    <source>
        <strain evidence="11">PH-1 / ATCC MYA-4620 / FGSC 9075 / NRRL 31084</strain>
    </source>
</reference>
<evidence type="ECO:0000259" key="9">
    <source>
        <dbReference type="Pfam" id="PF07779"/>
    </source>
</evidence>
<evidence type="ECO:0000256" key="7">
    <source>
        <dbReference type="ARBA" id="ARBA00023180"/>
    </source>
</evidence>
<feature type="domain" description="Cas1p 10 TM acyl transferase" evidence="9">
    <location>
        <begin position="456"/>
        <end position="787"/>
    </location>
</feature>
<name>I1RH79_GIBZE</name>
<dbReference type="Pfam" id="PF07779">
    <property type="entry name" value="Cas1_AcylT"/>
    <property type="match status" value="1"/>
</dbReference>
<keyword evidence="5 8" id="KW-1133">Transmembrane helix</keyword>
<feature type="transmembrane region" description="Helical" evidence="8">
    <location>
        <begin position="490"/>
        <end position="512"/>
    </location>
</feature>
<comment type="subcellular location">
    <subcellularLocation>
        <location evidence="1">Membrane</location>
        <topology evidence="1">Multi-pass membrane protein</topology>
    </subcellularLocation>
</comment>
<dbReference type="OrthoDB" id="1932925at2759"/>
<sequence length="860" mass="96511">MGAIIPTSIALNRVLALGLTLVVILGIVINQLQLSDDPYRCKALLNDGNWLDTPAENGSRAPFTNWQPSGCMLHKYKKEEIEQCMEGRHMLFVGDSTTRQVFYGMARLLDAEKAQTVRAKSQKHESHDEEFGGIRLKSIWDPYGNESDIVRDELSLYHQEKLDRVPVEEQKGPAVAFVGMGVWFAARFEKEESLPKFESAFANISELVSHKDFAPFGNGPIDPRDGFGNEMFFAPVAPPFYDMLPEYRKTGIASQPGEVEAIDEFLQTQEQESGIPMLWSYPALSYEQKDAIVDHENGFHVTDEVAEMKAQILLNLRCNAKLDMQNSYPYDRTCCTNYGQKSFVQIILVALGMLYVGGAAITEIIALRSGEAPKWSFFNLDVATFVTGLLACYWADRTQSFAKGSKQYSMFDFNLMAALCFIVGFALMTKSKPPPPRPGAQAAAAAAPAAPATLDDAKPLSRDQTDEWKGWMQALILVYHWTGASRDLNIYVGIRLLVAAYLFQTGFGHGVFFSSKKDFSFKRVAAVLLRLNLLSVALPFFMNTDYMFYYFAPLVSFWFLIIYSLFAICPKYNDNTWALMGKIAISAAICPGAMLWTPVLQWVFDALNIVFRIEWDLHEWQFRLGLDGLIVYVGIIMGVASVRTKLYNKILTQSYGLAGIAGILSIPLYWWVAVSKAEKKQDYTALHPIFSFIPIMGFIAARNMFPAARTWYSRSFAWIGRCSLETFTLQFHILLAADTKGLLLLDIFKGDGSLLCDRWRSLIIIAPVFLWISSRVADATGGMVKLLTIDWASEESDEYDVEAKGDAEPLMGASVLSPFTRHMPSKSSWANNLKLRMLGLLVLLWAMNLVSCSSIFVFNY</sequence>
<dbReference type="EMBL" id="HG970333">
    <property type="status" value="NOT_ANNOTATED_CDS"/>
    <property type="molecule type" value="Genomic_DNA"/>
</dbReference>
<comment type="similarity">
    <text evidence="2">Belongs to the PC-esterase family. CASD1 subfamily.</text>
</comment>
<dbReference type="InterPro" id="IPR057106">
    <property type="entry name" value="NXPE4_C"/>
</dbReference>
<evidence type="ECO:0000256" key="6">
    <source>
        <dbReference type="ARBA" id="ARBA00023136"/>
    </source>
</evidence>
<feature type="transmembrane region" description="Helical" evidence="8">
    <location>
        <begin position="408"/>
        <end position="428"/>
    </location>
</feature>
<feature type="transmembrane region" description="Helical" evidence="8">
    <location>
        <begin position="835"/>
        <end position="858"/>
    </location>
</feature>
<dbReference type="GO" id="GO:0005975">
    <property type="term" value="P:carbohydrate metabolic process"/>
    <property type="evidence" value="ECO:0007669"/>
    <property type="project" value="UniProtKB-ARBA"/>
</dbReference>
<organism evidence="11">
    <name type="scientific">Gibberella zeae (strain ATCC MYA-4620 / CBS 123657 / FGSC 9075 / NRRL 31084 / PH-1)</name>
    <name type="common">Wheat head blight fungus</name>
    <name type="synonym">Fusarium graminearum</name>
    <dbReference type="NCBI Taxonomy" id="229533"/>
    <lineage>
        <taxon>Eukaryota</taxon>
        <taxon>Fungi</taxon>
        <taxon>Dikarya</taxon>
        <taxon>Ascomycota</taxon>
        <taxon>Pezizomycotina</taxon>
        <taxon>Sordariomycetes</taxon>
        <taxon>Hypocreomycetidae</taxon>
        <taxon>Hypocreales</taxon>
        <taxon>Nectriaceae</taxon>
        <taxon>Fusarium</taxon>
    </lineage>
</organism>
<evidence type="ECO:0000256" key="1">
    <source>
        <dbReference type="ARBA" id="ARBA00004141"/>
    </source>
</evidence>
<evidence type="ECO:0000256" key="3">
    <source>
        <dbReference type="ARBA" id="ARBA00022679"/>
    </source>
</evidence>
<feature type="transmembrane region" description="Helical" evidence="8">
    <location>
        <begin position="548"/>
        <end position="569"/>
    </location>
</feature>
<dbReference type="InterPro" id="IPR012419">
    <property type="entry name" value="Cas1_AcylTrans_dom"/>
</dbReference>
<evidence type="ECO:0000313" key="11">
    <source>
        <dbReference type="EnsemblFungi" id="CEF77863"/>
    </source>
</evidence>
<reference evidence="11" key="3">
    <citation type="submission" date="2017-01" db="UniProtKB">
        <authorList>
            <consortium name="EnsemblFungi"/>
        </authorList>
    </citation>
    <scope>IDENTIFICATION</scope>
    <source>
        <strain evidence="11">PH-1 / ATCC MYA-4620 / FGSC 9075 / NRRL 31084</strain>
    </source>
</reference>
<feature type="domain" description="NXPE C-terminal" evidence="10">
    <location>
        <begin position="66"/>
        <end position="123"/>
    </location>
</feature>
<feature type="transmembrane region" description="Helical" evidence="8">
    <location>
        <begin position="524"/>
        <end position="542"/>
    </location>
</feature>
<dbReference type="AlphaFoldDB" id="I1RH79"/>
<dbReference type="KEGG" id="fgr:FGSG_03124"/>
<dbReference type="GO" id="GO:0005794">
    <property type="term" value="C:Golgi apparatus"/>
    <property type="evidence" value="ECO:0007669"/>
    <property type="project" value="UniProtKB-ARBA"/>
</dbReference>
<evidence type="ECO:0000256" key="4">
    <source>
        <dbReference type="ARBA" id="ARBA00022692"/>
    </source>
</evidence>
<keyword evidence="6 8" id="KW-0472">Membrane</keyword>
<feature type="transmembrane region" description="Helical" evidence="8">
    <location>
        <begin position="685"/>
        <end position="705"/>
    </location>
</feature>
<feature type="transmembrane region" description="Helical" evidence="8">
    <location>
        <begin position="14"/>
        <end position="32"/>
    </location>
</feature>
<feature type="transmembrane region" description="Helical" evidence="8">
    <location>
        <begin position="654"/>
        <end position="673"/>
    </location>
</feature>
<proteinExistence type="inferred from homology"/>
<dbReference type="HOGENOM" id="CLU_008003_0_0_1"/>
<accession>A0A098DG10</accession>
<evidence type="ECO:0000256" key="5">
    <source>
        <dbReference type="ARBA" id="ARBA00022989"/>
    </source>
</evidence>
<keyword evidence="7" id="KW-0325">Glycoprotein</keyword>
<evidence type="ECO:0000256" key="8">
    <source>
        <dbReference type="SAM" id="Phobius"/>
    </source>
</evidence>
<keyword evidence="3" id="KW-0808">Transferase</keyword>
<feature type="transmembrane region" description="Helical" evidence="8">
    <location>
        <begin position="581"/>
        <end position="604"/>
    </location>
</feature>
<evidence type="ECO:0000259" key="10">
    <source>
        <dbReference type="Pfam" id="PF24536"/>
    </source>
</evidence>
<keyword evidence="4 8" id="KW-0812">Transmembrane</keyword>
<protein>
    <submittedName>
        <fullName evidence="11">Uncharacterized protein</fullName>
    </submittedName>
</protein>
<feature type="transmembrane region" description="Helical" evidence="8">
    <location>
        <begin position="346"/>
        <end position="365"/>
    </location>
</feature>
<dbReference type="PANTHER" id="PTHR13533">
    <property type="entry name" value="N-ACETYLNEURAMINATE 9-O-ACETYLTRANSFERASE"/>
    <property type="match status" value="1"/>
</dbReference>
<dbReference type="GO" id="GO:0016020">
    <property type="term" value="C:membrane"/>
    <property type="evidence" value="ECO:0007669"/>
    <property type="project" value="UniProtKB-SubCell"/>
</dbReference>
<accession>I1RH79</accession>
<dbReference type="RefSeq" id="XP_011322645.1">
    <property type="nucleotide sequence ID" value="XM_011324343.1"/>
</dbReference>
<dbReference type="EnsemblFungi" id="CEF77863">
    <property type="protein sequence ID" value="CEF77863"/>
    <property type="gene ID" value="FGRRES_03124"/>
</dbReference>
<feature type="transmembrane region" description="Helical" evidence="8">
    <location>
        <begin position="624"/>
        <end position="642"/>
    </location>
</feature>
<dbReference type="PANTHER" id="PTHR13533:SF1">
    <property type="entry name" value="N-ACETYLNEURAMINATE 9-O-ACETYLTRANSFERASE"/>
    <property type="match status" value="1"/>
</dbReference>
<dbReference type="GO" id="GO:0016740">
    <property type="term" value="F:transferase activity"/>
    <property type="evidence" value="ECO:0007669"/>
    <property type="project" value="UniProtKB-KW"/>
</dbReference>